<proteinExistence type="inferred from homology"/>
<evidence type="ECO:0000256" key="4">
    <source>
        <dbReference type="ARBA" id="ARBA00022705"/>
    </source>
</evidence>
<dbReference type="EMBL" id="AP019389">
    <property type="protein sequence ID" value="BBI20654.1"/>
    <property type="molecule type" value="Genomic_DNA"/>
</dbReference>
<evidence type="ECO:0000256" key="6">
    <source>
        <dbReference type="ARBA" id="ARBA00022763"/>
    </source>
</evidence>
<dbReference type="GO" id="GO:0035539">
    <property type="term" value="F:8-oxo-7,8-dihydrodeoxyguanosine triphosphate pyrophosphatase activity"/>
    <property type="evidence" value="ECO:0007669"/>
    <property type="project" value="UniProtKB-EC"/>
</dbReference>
<evidence type="ECO:0000256" key="2">
    <source>
        <dbReference type="ARBA" id="ARBA00005582"/>
    </source>
</evidence>
<dbReference type="PANTHER" id="PTHR47707">
    <property type="entry name" value="8-OXO-DGTP DIPHOSPHATASE"/>
    <property type="match status" value="1"/>
</dbReference>
<dbReference type="GO" id="GO:0006281">
    <property type="term" value="P:DNA repair"/>
    <property type="evidence" value="ECO:0007669"/>
    <property type="project" value="UniProtKB-KW"/>
</dbReference>
<comment type="cofactor">
    <cofactor evidence="1">
        <name>Mg(2+)</name>
        <dbReference type="ChEBI" id="CHEBI:18420"/>
    </cofactor>
</comment>
<keyword evidence="6" id="KW-0227">DNA damage</keyword>
<feature type="domain" description="Nudix hydrolase" evidence="18">
    <location>
        <begin position="11"/>
        <end position="140"/>
    </location>
</feature>
<evidence type="ECO:0000256" key="10">
    <source>
        <dbReference type="ARBA" id="ARBA00035861"/>
    </source>
</evidence>
<dbReference type="GO" id="GO:0008413">
    <property type="term" value="F:8-oxo-7,8-dihydroguanosine triphosphate pyrophosphatase activity"/>
    <property type="evidence" value="ECO:0007669"/>
    <property type="project" value="TreeGrafter"/>
</dbReference>
<name>A0A3T1CI10_9SPHN</name>
<sequence length="144" mass="15188">MRAGAKVKEIPTWTCVAALALSDGNGRWLMHKRPIGKHHGGLWEFPGGKVEAGETPRNALIREISEELGLALDPAACMPACFAEGKGATGAGEIVIMLYTAEWDGSPVAALEGGEVDWFAVPEIARLAKPPLDVALVQGLFAKA</sequence>
<dbReference type="Pfam" id="PF00293">
    <property type="entry name" value="NUDIX"/>
    <property type="match status" value="1"/>
</dbReference>
<evidence type="ECO:0000256" key="12">
    <source>
        <dbReference type="ARBA" id="ARBA00038905"/>
    </source>
</evidence>
<dbReference type="GO" id="GO:0044716">
    <property type="term" value="F:8-oxo-GDP phosphatase activity"/>
    <property type="evidence" value="ECO:0007669"/>
    <property type="project" value="TreeGrafter"/>
</dbReference>
<dbReference type="SUPFAM" id="SSF55811">
    <property type="entry name" value="Nudix"/>
    <property type="match status" value="1"/>
</dbReference>
<dbReference type="EC" id="3.6.1.55" evidence="12"/>
<dbReference type="InterPro" id="IPR047127">
    <property type="entry name" value="MutT-like"/>
</dbReference>
<evidence type="ECO:0000256" key="16">
    <source>
        <dbReference type="ARBA" id="ARBA00042798"/>
    </source>
</evidence>
<dbReference type="Gene3D" id="3.90.79.10">
    <property type="entry name" value="Nucleoside Triphosphate Pyrophosphohydrolase"/>
    <property type="match status" value="1"/>
</dbReference>
<dbReference type="GO" id="GO:0006260">
    <property type="term" value="P:DNA replication"/>
    <property type="evidence" value="ECO:0007669"/>
    <property type="project" value="UniProtKB-KW"/>
</dbReference>
<keyword evidence="20" id="KW-1185">Reference proteome</keyword>
<evidence type="ECO:0000256" key="1">
    <source>
        <dbReference type="ARBA" id="ARBA00001946"/>
    </source>
</evidence>
<dbReference type="InterPro" id="IPR020084">
    <property type="entry name" value="NUDIX_hydrolase_CS"/>
</dbReference>
<dbReference type="InterPro" id="IPR000086">
    <property type="entry name" value="NUDIX_hydrolase_dom"/>
</dbReference>
<keyword evidence="4" id="KW-0235">DNA replication</keyword>
<dbReference type="Proteomes" id="UP000290057">
    <property type="component" value="Chromosome"/>
</dbReference>
<accession>A0A3T1CI10</accession>
<evidence type="ECO:0000256" key="8">
    <source>
        <dbReference type="ARBA" id="ARBA00022842"/>
    </source>
</evidence>
<evidence type="ECO:0000256" key="15">
    <source>
        <dbReference type="ARBA" id="ARBA00041979"/>
    </source>
</evidence>
<keyword evidence="7 17" id="KW-0378">Hydrolase</keyword>
<evidence type="ECO:0000256" key="17">
    <source>
        <dbReference type="RuleBase" id="RU003476"/>
    </source>
</evidence>
<keyword evidence="5" id="KW-0479">Metal-binding</keyword>
<dbReference type="PANTHER" id="PTHR47707:SF1">
    <property type="entry name" value="NUDIX HYDROLASE FAMILY PROTEIN"/>
    <property type="match status" value="1"/>
</dbReference>
<gene>
    <name evidence="19" type="primary">mutT</name>
    <name evidence="19" type="ORF">EKJ_15010</name>
</gene>
<evidence type="ECO:0000256" key="3">
    <source>
        <dbReference type="ARBA" id="ARBA00022457"/>
    </source>
</evidence>
<evidence type="ECO:0000256" key="9">
    <source>
        <dbReference type="ARBA" id="ARBA00023204"/>
    </source>
</evidence>
<dbReference type="PROSITE" id="PS51462">
    <property type="entry name" value="NUDIX"/>
    <property type="match status" value="1"/>
</dbReference>
<dbReference type="GO" id="GO:0044715">
    <property type="term" value="F:8-oxo-dGDP phosphatase activity"/>
    <property type="evidence" value="ECO:0007669"/>
    <property type="project" value="TreeGrafter"/>
</dbReference>
<evidence type="ECO:0000259" key="18">
    <source>
        <dbReference type="PROSITE" id="PS51462"/>
    </source>
</evidence>
<dbReference type="GO" id="GO:0046872">
    <property type="term" value="F:metal ion binding"/>
    <property type="evidence" value="ECO:0007669"/>
    <property type="project" value="UniProtKB-KW"/>
</dbReference>
<organism evidence="19 20">
    <name type="scientific">Qipengyuania flava</name>
    <dbReference type="NCBI Taxonomy" id="192812"/>
    <lineage>
        <taxon>Bacteria</taxon>
        <taxon>Pseudomonadati</taxon>
        <taxon>Pseudomonadota</taxon>
        <taxon>Alphaproteobacteria</taxon>
        <taxon>Sphingomonadales</taxon>
        <taxon>Erythrobacteraceae</taxon>
        <taxon>Qipengyuania</taxon>
    </lineage>
</organism>
<evidence type="ECO:0000313" key="20">
    <source>
        <dbReference type="Proteomes" id="UP000290057"/>
    </source>
</evidence>
<keyword evidence="8" id="KW-0460">Magnesium</keyword>
<dbReference type="PRINTS" id="PR00502">
    <property type="entry name" value="NUDIXFAMILY"/>
</dbReference>
<evidence type="ECO:0000256" key="7">
    <source>
        <dbReference type="ARBA" id="ARBA00022801"/>
    </source>
</evidence>
<dbReference type="AlphaFoldDB" id="A0A3T1CI10"/>
<evidence type="ECO:0000256" key="14">
    <source>
        <dbReference type="ARBA" id="ARBA00041592"/>
    </source>
</evidence>
<keyword evidence="3" id="KW-0515">Mutator protein</keyword>
<protein>
    <recommendedName>
        <fullName evidence="13">8-oxo-dGTP diphosphatase</fullName>
        <ecNumber evidence="12">3.6.1.55</ecNumber>
    </recommendedName>
    <alternativeName>
        <fullName evidence="16">7,8-dihydro-8-oxoguanine-triphosphatase</fullName>
    </alternativeName>
    <alternativeName>
        <fullName evidence="15">Mutator protein MutT</fullName>
    </alternativeName>
    <alternativeName>
        <fullName evidence="14">dGTP pyrophosphohydrolase</fullName>
    </alternativeName>
</protein>
<keyword evidence="9" id="KW-0234">DNA repair</keyword>
<comment type="similarity">
    <text evidence="2 17">Belongs to the Nudix hydrolase family.</text>
</comment>
<dbReference type="PROSITE" id="PS00893">
    <property type="entry name" value="NUDIX_BOX"/>
    <property type="match status" value="1"/>
</dbReference>
<evidence type="ECO:0000256" key="13">
    <source>
        <dbReference type="ARBA" id="ARBA00040794"/>
    </source>
</evidence>
<comment type="catalytic activity">
    <reaction evidence="11">
        <text>8-oxo-GTP + H2O = 8-oxo-GMP + diphosphate + H(+)</text>
        <dbReference type="Rhea" id="RHEA:67616"/>
        <dbReference type="ChEBI" id="CHEBI:15377"/>
        <dbReference type="ChEBI" id="CHEBI:15378"/>
        <dbReference type="ChEBI" id="CHEBI:33019"/>
        <dbReference type="ChEBI" id="CHEBI:143553"/>
        <dbReference type="ChEBI" id="CHEBI:145694"/>
    </reaction>
</comment>
<evidence type="ECO:0000256" key="11">
    <source>
        <dbReference type="ARBA" id="ARBA00036904"/>
    </source>
</evidence>
<dbReference type="InterPro" id="IPR015797">
    <property type="entry name" value="NUDIX_hydrolase-like_dom_sf"/>
</dbReference>
<reference evidence="19 20" key="1">
    <citation type="submission" date="2019-01" db="EMBL/GenBank/DDBJ databases">
        <title>Complete genome sequence of Erythrobacter flavus KJ5.</title>
        <authorList>
            <person name="Kanesaki Y."/>
            <person name="Brotosudarmo T."/>
            <person name="Moriuchi R."/>
            <person name="Awai K."/>
        </authorList>
    </citation>
    <scope>NUCLEOTIDE SEQUENCE [LARGE SCALE GENOMIC DNA]</scope>
    <source>
        <strain evidence="19 20">KJ5</strain>
    </source>
</reference>
<evidence type="ECO:0000313" key="19">
    <source>
        <dbReference type="EMBL" id="BBI20654.1"/>
    </source>
</evidence>
<evidence type="ECO:0000256" key="5">
    <source>
        <dbReference type="ARBA" id="ARBA00022723"/>
    </source>
</evidence>
<dbReference type="InterPro" id="IPR020476">
    <property type="entry name" value="Nudix_hydrolase"/>
</dbReference>
<comment type="catalytic activity">
    <reaction evidence="10">
        <text>8-oxo-dGTP + H2O = 8-oxo-dGMP + diphosphate + H(+)</text>
        <dbReference type="Rhea" id="RHEA:31575"/>
        <dbReference type="ChEBI" id="CHEBI:15377"/>
        <dbReference type="ChEBI" id="CHEBI:15378"/>
        <dbReference type="ChEBI" id="CHEBI:33019"/>
        <dbReference type="ChEBI" id="CHEBI:63224"/>
        <dbReference type="ChEBI" id="CHEBI:77896"/>
        <dbReference type="EC" id="3.6.1.55"/>
    </reaction>
</comment>